<keyword evidence="4" id="KW-1185">Reference proteome</keyword>
<sequence>MITFSKLGNKGNLGNHLFQIASTVGLAQKYGHTYSFPEWSYSSYFKNQIPVLQKENSFKKVKEEKYNYYDWKLGNDNYDLDGWLQSEKYFDVEKTKEIFQFKEFANDLYLKHDFLFAKKTLLISVRRGDFVQHPYYYQISHLFYLKGIIKNFPDWKDRNIIFASDDIAYCKYHFSFLENGFFLDDLSAIEQLALATKFDDFVISNSTFSWWIAWLGEKENSKIVRPLKNFRDKFAKMNNDQDYFPERWISFDDKKQNIGNQYWLFYLKGFLYDFLVGTKISVKKNKNNFKKRIKQYIRQ</sequence>
<evidence type="ECO:0000256" key="1">
    <source>
        <dbReference type="ARBA" id="ARBA00022676"/>
    </source>
</evidence>
<dbReference type="Pfam" id="PF01531">
    <property type="entry name" value="Glyco_transf_11"/>
    <property type="match status" value="1"/>
</dbReference>
<proteinExistence type="predicted"/>
<evidence type="ECO:0008006" key="5">
    <source>
        <dbReference type="Google" id="ProtNLM"/>
    </source>
</evidence>
<keyword evidence="2" id="KW-0808">Transferase</keyword>
<protein>
    <recommendedName>
        <fullName evidence="5">Alpha-1,2-fucosyltransferase</fullName>
    </recommendedName>
</protein>
<dbReference type="InterPro" id="IPR002516">
    <property type="entry name" value="Glyco_trans_11"/>
</dbReference>
<dbReference type="PANTHER" id="PTHR11927:SF9">
    <property type="entry name" value="L-FUCOSYLTRANSFERASE"/>
    <property type="match status" value="1"/>
</dbReference>
<dbReference type="Proteomes" id="UP000093343">
    <property type="component" value="Unassembled WGS sequence"/>
</dbReference>
<gene>
    <name evidence="3" type="ORF">FLP_18135</name>
</gene>
<dbReference type="RefSeq" id="WP_065450913.1">
    <property type="nucleotide sequence ID" value="NZ_LVEN01000042.1"/>
</dbReference>
<dbReference type="EMBL" id="LVEN01000042">
    <property type="protein sequence ID" value="OCB70596.1"/>
    <property type="molecule type" value="Genomic_DNA"/>
</dbReference>
<dbReference type="PANTHER" id="PTHR11927">
    <property type="entry name" value="GALACTOSIDE 2-L-FUCOSYLTRANSFERASE"/>
    <property type="match status" value="1"/>
</dbReference>
<evidence type="ECO:0000313" key="3">
    <source>
        <dbReference type="EMBL" id="OCB70596.1"/>
    </source>
</evidence>
<organism evidence="3 4">
    <name type="scientific">Flavobacterium piscis</name>
    <dbReference type="NCBI Taxonomy" id="1114874"/>
    <lineage>
        <taxon>Bacteria</taxon>
        <taxon>Pseudomonadati</taxon>
        <taxon>Bacteroidota</taxon>
        <taxon>Flavobacteriia</taxon>
        <taxon>Flavobacteriales</taxon>
        <taxon>Flavobacteriaceae</taxon>
        <taxon>Flavobacterium</taxon>
    </lineage>
</organism>
<accession>A0ABX2XEY2</accession>
<reference evidence="4" key="1">
    <citation type="submission" date="2016-03" db="EMBL/GenBank/DDBJ databases">
        <title>Draft genome sequence of Paenibacillus glacialis DSM 22343.</title>
        <authorList>
            <person name="Shin S.-K."/>
            <person name="Yi H."/>
        </authorList>
    </citation>
    <scope>NUCLEOTIDE SEQUENCE [LARGE SCALE GENOMIC DNA]</scope>
    <source>
        <strain evidence="4">CCUG 60099</strain>
    </source>
</reference>
<name>A0ABX2XEY2_9FLAO</name>
<evidence type="ECO:0000313" key="4">
    <source>
        <dbReference type="Proteomes" id="UP000093343"/>
    </source>
</evidence>
<dbReference type="CDD" id="cd11301">
    <property type="entry name" value="Fut1_Fut2_like"/>
    <property type="match status" value="1"/>
</dbReference>
<comment type="caution">
    <text evidence="3">The sequence shown here is derived from an EMBL/GenBank/DDBJ whole genome shotgun (WGS) entry which is preliminary data.</text>
</comment>
<keyword evidence="1" id="KW-0328">Glycosyltransferase</keyword>
<evidence type="ECO:0000256" key="2">
    <source>
        <dbReference type="ARBA" id="ARBA00022679"/>
    </source>
</evidence>